<dbReference type="AlphaFoldDB" id="A0A8J3Z6P8"/>
<evidence type="ECO:0000256" key="1">
    <source>
        <dbReference type="SAM" id="Phobius"/>
    </source>
</evidence>
<proteinExistence type="predicted"/>
<evidence type="ECO:0000313" key="3">
    <source>
        <dbReference type="Proteomes" id="UP000612585"/>
    </source>
</evidence>
<sequence length="179" mass="18442">MSVYQGSPQPAGPSMYPPPPPNRGTSVLAIVGFILAFCGGPLGFILSLVAIFQTGRDRKKGRGLAVAGVVISLVMMAGSTAAYIALSNSTVLDPGCTDGKAAILAYDPSADPKELQTTIDALNAAADKAKDEDVRDAMRALADDYADMKKGLETGQIPDDIIGRIAADAATIDQLCTVG</sequence>
<name>A0A8J3Z6P8_9ACTN</name>
<feature type="transmembrane region" description="Helical" evidence="1">
    <location>
        <begin position="64"/>
        <end position="86"/>
    </location>
</feature>
<feature type="transmembrane region" description="Helical" evidence="1">
    <location>
        <begin position="27"/>
        <end position="52"/>
    </location>
</feature>
<keyword evidence="1" id="KW-0812">Transmembrane</keyword>
<organism evidence="2 3">
    <name type="scientific">Virgisporangium aurantiacum</name>
    <dbReference type="NCBI Taxonomy" id="175570"/>
    <lineage>
        <taxon>Bacteria</taxon>
        <taxon>Bacillati</taxon>
        <taxon>Actinomycetota</taxon>
        <taxon>Actinomycetes</taxon>
        <taxon>Micromonosporales</taxon>
        <taxon>Micromonosporaceae</taxon>
        <taxon>Virgisporangium</taxon>
    </lineage>
</organism>
<protein>
    <recommendedName>
        <fullName evidence="4">DUF4190 domain-containing protein</fullName>
    </recommendedName>
</protein>
<evidence type="ECO:0008006" key="4">
    <source>
        <dbReference type="Google" id="ProtNLM"/>
    </source>
</evidence>
<dbReference type="Proteomes" id="UP000612585">
    <property type="component" value="Unassembled WGS sequence"/>
</dbReference>
<evidence type="ECO:0000313" key="2">
    <source>
        <dbReference type="EMBL" id="GIJ58441.1"/>
    </source>
</evidence>
<keyword evidence="1" id="KW-0472">Membrane</keyword>
<reference evidence="2" key="1">
    <citation type="submission" date="2021-01" db="EMBL/GenBank/DDBJ databases">
        <title>Whole genome shotgun sequence of Virgisporangium aurantiacum NBRC 16421.</title>
        <authorList>
            <person name="Komaki H."/>
            <person name="Tamura T."/>
        </authorList>
    </citation>
    <scope>NUCLEOTIDE SEQUENCE</scope>
    <source>
        <strain evidence="2">NBRC 16421</strain>
    </source>
</reference>
<accession>A0A8J3Z6P8</accession>
<keyword evidence="1" id="KW-1133">Transmembrane helix</keyword>
<gene>
    <name evidence="2" type="ORF">Vau01_059570</name>
</gene>
<comment type="caution">
    <text evidence="2">The sequence shown here is derived from an EMBL/GenBank/DDBJ whole genome shotgun (WGS) entry which is preliminary data.</text>
</comment>
<dbReference type="EMBL" id="BOPG01000036">
    <property type="protein sequence ID" value="GIJ58441.1"/>
    <property type="molecule type" value="Genomic_DNA"/>
</dbReference>
<keyword evidence="3" id="KW-1185">Reference proteome</keyword>